<dbReference type="Pfam" id="PF13473">
    <property type="entry name" value="Cupredoxin_1"/>
    <property type="match status" value="1"/>
</dbReference>
<dbReference type="EMBL" id="AP025628">
    <property type="protein sequence ID" value="BDG59227.1"/>
    <property type="molecule type" value="Genomic_DNA"/>
</dbReference>
<accession>A0AA35CHW6</accession>
<feature type="signal peptide" evidence="3">
    <location>
        <begin position="1"/>
        <end position="19"/>
    </location>
</feature>
<evidence type="ECO:0000259" key="4">
    <source>
        <dbReference type="Pfam" id="PF13473"/>
    </source>
</evidence>
<keyword evidence="1" id="KW-0479">Metal-binding</keyword>
<gene>
    <name evidence="5" type="ORF">caldi_03170</name>
</gene>
<dbReference type="AlphaFoldDB" id="A0AA35CHW6"/>
<dbReference type="KEGG" id="cmic:caldi_03170"/>
<dbReference type="PANTHER" id="PTHR38439:SF3">
    <property type="entry name" value="COPPER-RESISTANT CUPROPROTEIN COPI"/>
    <property type="match status" value="1"/>
</dbReference>
<dbReference type="PROSITE" id="PS51257">
    <property type="entry name" value="PROKAR_LIPOPROTEIN"/>
    <property type="match status" value="1"/>
</dbReference>
<protein>
    <recommendedName>
        <fullName evidence="4">EfeO-type cupredoxin-like domain-containing protein</fullName>
    </recommendedName>
</protein>
<dbReference type="SUPFAM" id="SSF49503">
    <property type="entry name" value="Cupredoxins"/>
    <property type="match status" value="1"/>
</dbReference>
<feature type="domain" description="EfeO-type cupredoxin-like" evidence="4">
    <location>
        <begin position="48"/>
        <end position="129"/>
    </location>
</feature>
<proteinExistence type="predicted"/>
<dbReference type="InterPro" id="IPR028096">
    <property type="entry name" value="EfeO_Cupredoxin"/>
</dbReference>
<dbReference type="RefSeq" id="WP_264843347.1">
    <property type="nucleotide sequence ID" value="NZ_AP025628.1"/>
</dbReference>
<dbReference type="Gene3D" id="2.60.40.420">
    <property type="entry name" value="Cupredoxins - blue copper proteins"/>
    <property type="match status" value="2"/>
</dbReference>
<sequence length="131" mass="13764">MKIQTALILTVLGASLLSACGREPGATAAGAGAGPREIRVAAIENGAKMGFEPSRITVKPGERIRFAVENRGTQDHEFEGEEGGLEEIVVPPGKTRTVEWTAPRTPGEIEFVCDLPGHKEAGMVGTIVVAE</sequence>
<dbReference type="Proteomes" id="UP001163687">
    <property type="component" value="Chromosome"/>
</dbReference>
<feature type="chain" id="PRO_5041308388" description="EfeO-type cupredoxin-like domain-containing protein" evidence="3">
    <location>
        <begin position="20"/>
        <end position="131"/>
    </location>
</feature>
<dbReference type="InterPro" id="IPR008972">
    <property type="entry name" value="Cupredoxin"/>
</dbReference>
<evidence type="ECO:0000256" key="2">
    <source>
        <dbReference type="ARBA" id="ARBA00023008"/>
    </source>
</evidence>
<dbReference type="InterPro" id="IPR050845">
    <property type="entry name" value="Cu-binding_ET"/>
</dbReference>
<keyword evidence="2" id="KW-0186">Copper</keyword>
<evidence type="ECO:0000256" key="1">
    <source>
        <dbReference type="ARBA" id="ARBA00022723"/>
    </source>
</evidence>
<dbReference type="PANTHER" id="PTHR38439">
    <property type="entry name" value="AURACYANIN-B"/>
    <property type="match status" value="1"/>
</dbReference>
<keyword evidence="6" id="KW-1185">Reference proteome</keyword>
<organism evidence="5 6">
    <name type="scientific">Caldinitratiruptor microaerophilus</name>
    <dbReference type="NCBI Taxonomy" id="671077"/>
    <lineage>
        <taxon>Bacteria</taxon>
        <taxon>Bacillati</taxon>
        <taxon>Bacillota</taxon>
        <taxon>Clostridia</taxon>
        <taxon>Eubacteriales</taxon>
        <taxon>Symbiobacteriaceae</taxon>
        <taxon>Caldinitratiruptor</taxon>
    </lineage>
</organism>
<evidence type="ECO:0000313" key="6">
    <source>
        <dbReference type="Proteomes" id="UP001163687"/>
    </source>
</evidence>
<name>A0AA35CHW6_9FIRM</name>
<evidence type="ECO:0000313" key="5">
    <source>
        <dbReference type="EMBL" id="BDG59227.1"/>
    </source>
</evidence>
<dbReference type="GO" id="GO:0046872">
    <property type="term" value="F:metal ion binding"/>
    <property type="evidence" value="ECO:0007669"/>
    <property type="project" value="UniProtKB-KW"/>
</dbReference>
<reference evidence="5" key="1">
    <citation type="submission" date="2022-03" db="EMBL/GenBank/DDBJ databases">
        <title>Complete genome sequence of Caldinitratiruptor microaerophilus.</title>
        <authorList>
            <person name="Mukaiyama R."/>
            <person name="Nishiyama T."/>
            <person name="Ueda K."/>
        </authorList>
    </citation>
    <scope>NUCLEOTIDE SEQUENCE</scope>
    <source>
        <strain evidence="5">JCM 16183</strain>
    </source>
</reference>
<evidence type="ECO:0000256" key="3">
    <source>
        <dbReference type="SAM" id="SignalP"/>
    </source>
</evidence>
<keyword evidence="3" id="KW-0732">Signal</keyword>